<reference evidence="1 2" key="1">
    <citation type="journal article" date="2022" name="bioRxiv">
        <title>Genomics of Preaxostyla Flagellates Illuminates Evolutionary Transitions and the Path Towards Mitochondrial Loss.</title>
        <authorList>
            <person name="Novak L.V.F."/>
            <person name="Treitli S.C."/>
            <person name="Pyrih J."/>
            <person name="Halakuc P."/>
            <person name="Pipaliya S.V."/>
            <person name="Vacek V."/>
            <person name="Brzon O."/>
            <person name="Soukal P."/>
            <person name="Eme L."/>
            <person name="Dacks J.B."/>
            <person name="Karnkowska A."/>
            <person name="Elias M."/>
            <person name="Hampl V."/>
        </authorList>
    </citation>
    <scope>NUCLEOTIDE SEQUENCE [LARGE SCALE GENOMIC DNA]</scope>
    <source>
        <strain evidence="1">NAU3</strain>
        <tissue evidence="1">Gut</tissue>
    </source>
</reference>
<dbReference type="Proteomes" id="UP001281761">
    <property type="component" value="Unassembled WGS sequence"/>
</dbReference>
<comment type="caution">
    <text evidence="1">The sequence shown here is derived from an EMBL/GenBank/DDBJ whole genome shotgun (WGS) entry which is preliminary data.</text>
</comment>
<proteinExistence type="predicted"/>
<evidence type="ECO:0000313" key="2">
    <source>
        <dbReference type="Proteomes" id="UP001281761"/>
    </source>
</evidence>
<sequence>MNEAQTTFEEVLGFLRHPLPENATAQHCGFHANVIGGHFNLSTGKMRKSNEEFKSARQNRKCDRVGQTAAIRVNMTTREARLFVDDEEQPGIFTDIPSPLCLAITTGFTAENRSVEVMWLKRLRGFDELERAGIDEWRTLELENETLNQQLADLPIWVGTKSIRTLDRAVHALTPTTLTQIIVTPTDNPWRTAFTVPVEEGAWELKVRASENTFWSLGFIGYPLPQNATQYLCGSWLNGIGGDFILRDGGMWKNGEKKQLGTNQKCDRVGQTAAIRVNMMTREARLFVDDEEQPGIFTDIPSPLCLAVSTDALHRSVEVLWLKRLRSCPII</sequence>
<dbReference type="EMBL" id="JARBJD010000158">
    <property type="protein sequence ID" value="KAK2949356.1"/>
    <property type="molecule type" value="Genomic_DNA"/>
</dbReference>
<protein>
    <submittedName>
        <fullName evidence="1">Uncharacterized protein</fullName>
    </submittedName>
</protein>
<dbReference type="InterPro" id="IPR043136">
    <property type="entry name" value="B30.2/SPRY_sf"/>
</dbReference>
<evidence type="ECO:0000313" key="1">
    <source>
        <dbReference type="EMBL" id="KAK2949356.1"/>
    </source>
</evidence>
<accession>A0ABQ9X9Y6</accession>
<name>A0ABQ9X9Y6_9EUKA</name>
<organism evidence="1 2">
    <name type="scientific">Blattamonas nauphoetae</name>
    <dbReference type="NCBI Taxonomy" id="2049346"/>
    <lineage>
        <taxon>Eukaryota</taxon>
        <taxon>Metamonada</taxon>
        <taxon>Preaxostyla</taxon>
        <taxon>Oxymonadida</taxon>
        <taxon>Blattamonas</taxon>
    </lineage>
</organism>
<keyword evidence="2" id="KW-1185">Reference proteome</keyword>
<gene>
    <name evidence="1" type="ORF">BLNAU_15736</name>
</gene>
<dbReference type="Gene3D" id="2.60.120.920">
    <property type="match status" value="1"/>
</dbReference>